<dbReference type="InterPro" id="IPR002068">
    <property type="entry name" value="A-crystallin/Hsp20_dom"/>
</dbReference>
<evidence type="ECO:0000256" key="3">
    <source>
        <dbReference type="SAM" id="MobiDB-lite"/>
    </source>
</evidence>
<comment type="caution">
    <text evidence="6">The sequence shown here is derived from an EMBL/GenBank/DDBJ whole genome shotgun (WGS) entry which is preliminary data.</text>
</comment>
<dbReference type="Pfam" id="PF00011">
    <property type="entry name" value="HSP20"/>
    <property type="match status" value="1"/>
</dbReference>
<proteinExistence type="inferred from homology"/>
<dbReference type="PROSITE" id="PS51203">
    <property type="entry name" value="CS"/>
    <property type="match status" value="1"/>
</dbReference>
<feature type="domain" description="CS" evidence="5">
    <location>
        <begin position="39"/>
        <end position="147"/>
    </location>
</feature>
<dbReference type="AlphaFoldDB" id="A0A0G1UBU6"/>
<sequence length="147" mass="16542">MAENKDDIFVELAKARTAAAPLKIETDESAPSSNDDDGEGQLTVDVYQDKDYVIVQSPVAGVSADDLEINITNESVTVRGHREKSETIEEKDYFYQECFWGKFSRSIILPQEVDPEKSTANLKNGILTIKMPKLDRKKAKKLKVKFD</sequence>
<name>A0A0G1UBU6_9BACT</name>
<evidence type="ECO:0000259" key="4">
    <source>
        <dbReference type="PROSITE" id="PS01031"/>
    </source>
</evidence>
<accession>A0A0G1UBU6</accession>
<feature type="domain" description="SHSP" evidence="4">
    <location>
        <begin position="35"/>
        <end position="147"/>
    </location>
</feature>
<reference evidence="6 7" key="1">
    <citation type="journal article" date="2015" name="Nature">
        <title>rRNA introns, odd ribosomes, and small enigmatic genomes across a large radiation of phyla.</title>
        <authorList>
            <person name="Brown C.T."/>
            <person name="Hug L.A."/>
            <person name="Thomas B.C."/>
            <person name="Sharon I."/>
            <person name="Castelle C.J."/>
            <person name="Singh A."/>
            <person name="Wilkins M.J."/>
            <person name="Williams K.H."/>
            <person name="Banfield J.F."/>
        </authorList>
    </citation>
    <scope>NUCLEOTIDE SEQUENCE [LARGE SCALE GENOMIC DNA]</scope>
</reference>
<dbReference type="Gene3D" id="2.60.40.790">
    <property type="match status" value="1"/>
</dbReference>
<evidence type="ECO:0000313" key="6">
    <source>
        <dbReference type="EMBL" id="KKU91631.1"/>
    </source>
</evidence>
<evidence type="ECO:0000313" key="7">
    <source>
        <dbReference type="Proteomes" id="UP000034956"/>
    </source>
</evidence>
<evidence type="ECO:0000256" key="1">
    <source>
        <dbReference type="PROSITE-ProRule" id="PRU00285"/>
    </source>
</evidence>
<evidence type="ECO:0000256" key="2">
    <source>
        <dbReference type="RuleBase" id="RU003616"/>
    </source>
</evidence>
<dbReference type="SUPFAM" id="SSF49764">
    <property type="entry name" value="HSP20-like chaperones"/>
    <property type="match status" value="1"/>
</dbReference>
<dbReference type="CDD" id="cd06464">
    <property type="entry name" value="ACD_sHsps-like"/>
    <property type="match status" value="1"/>
</dbReference>
<dbReference type="InterPro" id="IPR007052">
    <property type="entry name" value="CS_dom"/>
</dbReference>
<feature type="region of interest" description="Disordered" evidence="3">
    <location>
        <begin position="21"/>
        <end position="41"/>
    </location>
</feature>
<dbReference type="PANTHER" id="PTHR11527">
    <property type="entry name" value="HEAT-SHOCK PROTEIN 20 FAMILY MEMBER"/>
    <property type="match status" value="1"/>
</dbReference>
<dbReference type="EMBL" id="LCPF01000001">
    <property type="protein sequence ID" value="KKU91631.1"/>
    <property type="molecule type" value="Genomic_DNA"/>
</dbReference>
<dbReference type="InterPro" id="IPR031107">
    <property type="entry name" value="Small_HSP"/>
</dbReference>
<comment type="similarity">
    <text evidence="1 2">Belongs to the small heat shock protein (HSP20) family.</text>
</comment>
<keyword evidence="6" id="KW-0346">Stress response</keyword>
<organism evidence="6 7">
    <name type="scientific">Candidatus Jorgensenbacteria bacterium GW2011_GWA1_48_11</name>
    <dbReference type="NCBI Taxonomy" id="1618660"/>
    <lineage>
        <taxon>Bacteria</taxon>
        <taxon>Candidatus Joergenseniibacteriota</taxon>
    </lineage>
</organism>
<evidence type="ECO:0000259" key="5">
    <source>
        <dbReference type="PROSITE" id="PS51203"/>
    </source>
</evidence>
<dbReference type="Proteomes" id="UP000034956">
    <property type="component" value="Unassembled WGS sequence"/>
</dbReference>
<dbReference type="InterPro" id="IPR008978">
    <property type="entry name" value="HSP20-like_chaperone"/>
</dbReference>
<gene>
    <name evidence="6" type="ORF">UY23_C0001G0237</name>
</gene>
<dbReference type="PROSITE" id="PS01031">
    <property type="entry name" value="SHSP"/>
    <property type="match status" value="1"/>
</dbReference>
<protein>
    <submittedName>
        <fullName evidence="6">Protein containing Heat shock protein Hsp20 protein</fullName>
    </submittedName>
</protein>